<dbReference type="Pfam" id="PF16110">
    <property type="entry name" value="DUF4828"/>
    <property type="match status" value="1"/>
</dbReference>
<name>A0ABT0I0E4_9LACO</name>
<dbReference type="EMBL" id="JAJIAO010000002">
    <property type="protein sequence ID" value="MCK8624307.1"/>
    <property type="molecule type" value="Genomic_DNA"/>
</dbReference>
<accession>A0ABT0I0E4</accession>
<protein>
    <submittedName>
        <fullName evidence="1">DUF4828 domain-containing protein</fullName>
    </submittedName>
</protein>
<comment type="caution">
    <text evidence="1">The sequence shown here is derived from an EMBL/GenBank/DDBJ whole genome shotgun (WGS) entry which is preliminary data.</text>
</comment>
<proteinExistence type="predicted"/>
<gene>
    <name evidence="1" type="ORF">LNP07_02105</name>
</gene>
<reference evidence="1 2" key="1">
    <citation type="submission" date="2021-11" db="EMBL/GenBank/DDBJ databases">
        <title>Comparative genomics of bee honey and flower isolates.</title>
        <authorList>
            <person name="Bechtner J.D."/>
            <person name="Gallus M.K."/>
            <person name="Ehrmann M."/>
        </authorList>
    </citation>
    <scope>NUCLEOTIDE SEQUENCE [LARGE SCALE GENOMIC DNA]</scope>
    <source>
        <strain evidence="1 2">M161</strain>
    </source>
</reference>
<evidence type="ECO:0000313" key="2">
    <source>
        <dbReference type="Proteomes" id="UP001522905"/>
    </source>
</evidence>
<dbReference type="RefSeq" id="WP_220751078.1">
    <property type="nucleotide sequence ID" value="NZ_BPLL01000006.1"/>
</dbReference>
<sequence length="124" mass="14196">MRKRSLVLLGATFFVGIANEVIKVGKKSKKTKNVPIQLYYIGEWTFLDRRNAKHSLTINPDLSIELDNNNVTTKTKEIDEKKLTLIDNFGYLLVIRTNKNKIPTSLYDEADDYTYNIIGAKEGK</sequence>
<dbReference type="Proteomes" id="UP001522905">
    <property type="component" value="Unassembled WGS sequence"/>
</dbReference>
<keyword evidence="2" id="KW-1185">Reference proteome</keyword>
<dbReference type="InterPro" id="IPR032254">
    <property type="entry name" value="DUF4828"/>
</dbReference>
<evidence type="ECO:0000313" key="1">
    <source>
        <dbReference type="EMBL" id="MCK8624307.1"/>
    </source>
</evidence>
<organism evidence="1 2">
    <name type="scientific">Apilactobacillus xinyiensis</name>
    <dbReference type="NCBI Taxonomy" id="2841032"/>
    <lineage>
        <taxon>Bacteria</taxon>
        <taxon>Bacillati</taxon>
        <taxon>Bacillota</taxon>
        <taxon>Bacilli</taxon>
        <taxon>Lactobacillales</taxon>
        <taxon>Lactobacillaceae</taxon>
        <taxon>Apilactobacillus</taxon>
    </lineage>
</organism>